<name>A0ABM1EVF0_PRICU</name>
<evidence type="ECO:0000256" key="4">
    <source>
        <dbReference type="ARBA" id="ARBA00023157"/>
    </source>
</evidence>
<dbReference type="InterPro" id="IPR011992">
    <property type="entry name" value="EF-hand-dom_pair"/>
</dbReference>
<gene>
    <name evidence="9" type="primary">LOC106816128</name>
</gene>
<keyword evidence="6" id="KW-0732">Signal</keyword>
<proteinExistence type="predicted"/>
<reference evidence="9" key="1">
    <citation type="submission" date="2025-08" db="UniProtKB">
        <authorList>
            <consortium name="RefSeq"/>
        </authorList>
    </citation>
    <scope>IDENTIFICATION</scope>
</reference>
<dbReference type="SUPFAM" id="SSF47473">
    <property type="entry name" value="EF-hand"/>
    <property type="match status" value="1"/>
</dbReference>
<dbReference type="InterPro" id="IPR019577">
    <property type="entry name" value="SPARC/Testican_Ca-bd-dom"/>
</dbReference>
<keyword evidence="8" id="KW-1185">Reference proteome</keyword>
<keyword evidence="3" id="KW-0106">Calcium</keyword>
<dbReference type="CDD" id="cd00051">
    <property type="entry name" value="EFh"/>
    <property type="match status" value="1"/>
</dbReference>
<dbReference type="GeneID" id="106816128"/>
<dbReference type="InterPro" id="IPR002048">
    <property type="entry name" value="EF_hand_dom"/>
</dbReference>
<evidence type="ECO:0000256" key="2">
    <source>
        <dbReference type="ARBA" id="ARBA00022525"/>
    </source>
</evidence>
<dbReference type="RefSeq" id="XP_014676171.1">
    <property type="nucleotide sequence ID" value="XM_014820685.1"/>
</dbReference>
<evidence type="ECO:0000259" key="7">
    <source>
        <dbReference type="Pfam" id="PF10591"/>
    </source>
</evidence>
<organism evidence="8 9">
    <name type="scientific">Priapulus caudatus</name>
    <name type="common">Priapulid worm</name>
    <dbReference type="NCBI Taxonomy" id="37621"/>
    <lineage>
        <taxon>Eukaryota</taxon>
        <taxon>Metazoa</taxon>
        <taxon>Ecdysozoa</taxon>
        <taxon>Scalidophora</taxon>
        <taxon>Priapulida</taxon>
        <taxon>Priapulimorpha</taxon>
        <taxon>Priapulimorphida</taxon>
        <taxon>Priapulidae</taxon>
        <taxon>Priapulus</taxon>
    </lineage>
</organism>
<dbReference type="Pfam" id="PF10591">
    <property type="entry name" value="SPARC_Ca_bdg"/>
    <property type="match status" value="1"/>
</dbReference>
<evidence type="ECO:0000313" key="9">
    <source>
        <dbReference type="RefSeq" id="XP_014676171.1"/>
    </source>
</evidence>
<comment type="subcellular location">
    <subcellularLocation>
        <location evidence="1">Secreted</location>
    </subcellularLocation>
</comment>
<feature type="chain" id="PRO_5045079621" evidence="6">
    <location>
        <begin position="23"/>
        <end position="131"/>
    </location>
</feature>
<keyword evidence="5" id="KW-0325">Glycoprotein</keyword>
<dbReference type="Gene3D" id="1.10.238.10">
    <property type="entry name" value="EF-hand"/>
    <property type="match status" value="1"/>
</dbReference>
<keyword evidence="4" id="KW-1015">Disulfide bond</keyword>
<sequence length="131" mass="14991">MMLRWWLGLVVVVLLTSPDADAARQQRPKHKLKFRPISLPTDFNSYDLDGDGFLEIQELAKVSETSVEQCSKPFEAADVNIDGLISKEEFIRAPWDLTGHFVKLRRRKMARTAARKMKKSHGGEHRLNKSS</sequence>
<dbReference type="InterPro" id="IPR018247">
    <property type="entry name" value="EF_Hand_1_Ca_BS"/>
</dbReference>
<evidence type="ECO:0000256" key="1">
    <source>
        <dbReference type="ARBA" id="ARBA00004613"/>
    </source>
</evidence>
<evidence type="ECO:0000256" key="5">
    <source>
        <dbReference type="ARBA" id="ARBA00023180"/>
    </source>
</evidence>
<accession>A0ABM1EVF0</accession>
<protein>
    <submittedName>
        <fullName evidence="9">Uncharacterized protein LOC106816128</fullName>
    </submittedName>
</protein>
<evidence type="ECO:0000256" key="6">
    <source>
        <dbReference type="SAM" id="SignalP"/>
    </source>
</evidence>
<feature type="signal peptide" evidence="6">
    <location>
        <begin position="1"/>
        <end position="22"/>
    </location>
</feature>
<dbReference type="Proteomes" id="UP000695022">
    <property type="component" value="Unplaced"/>
</dbReference>
<keyword evidence="2" id="KW-0964">Secreted</keyword>
<evidence type="ECO:0000313" key="8">
    <source>
        <dbReference type="Proteomes" id="UP000695022"/>
    </source>
</evidence>
<feature type="domain" description="SPARC/Testican calcium-binding" evidence="7">
    <location>
        <begin position="33"/>
        <end position="92"/>
    </location>
</feature>
<dbReference type="PROSITE" id="PS00018">
    <property type="entry name" value="EF_HAND_1"/>
    <property type="match status" value="1"/>
</dbReference>
<evidence type="ECO:0000256" key="3">
    <source>
        <dbReference type="ARBA" id="ARBA00022837"/>
    </source>
</evidence>